<dbReference type="Proteomes" id="UP000053105">
    <property type="component" value="Unassembled WGS sequence"/>
</dbReference>
<proteinExistence type="predicted"/>
<dbReference type="InterPro" id="IPR002328">
    <property type="entry name" value="ADH_Zn_CS"/>
</dbReference>
<reference evidence="6 7" key="1">
    <citation type="submission" date="2015-07" db="EMBL/GenBank/DDBJ databases">
        <title>The genome of Melipona quadrifasciata.</title>
        <authorList>
            <person name="Pan H."/>
            <person name="Kapheim K."/>
        </authorList>
    </citation>
    <scope>NUCLEOTIDE SEQUENCE [LARGE SCALE GENOMIC DNA]</scope>
    <source>
        <strain evidence="6">0111107301</strain>
        <tissue evidence="6">Whole body</tissue>
    </source>
</reference>
<sequence length="420" mass="45871">MEFLSFDVKNRTLALRKAEIPTPGPDEVRIRIAYAGVCGTDLHILESSNDRNCYSEQLECFLLFPTYFPIIYIPILEITNYQDTATSENIRRAALMEALLLTSIEIKSFPSTSKAAEDVPSTSKDVEPGSFPCKKEGFLTLGHEFAGTVDAVGSTVKNFKLGQKVAVDPNSACDKCTFCHEGSYQHCSSGGINNTIGIFRDGGFSTHAVVPESQVHLVPDDVDLQQAALVEPLSCLAHGWKRLNGVNVGSNVLVIGAGIIGLLWACMLHLHGLRKSVTISEPQEKRRKLVNNLDLDFVAESPERLKQTFDVVIDCSGSAAAVQAAIPLLGPGGRLCVFGVANPSAKFSIEPYEIYKKELTILGVNINPFSFPRGLGLLHAMADRYLNYNKLGIKVFSLSQYREALDSLKKGEISKAVFKL</sequence>
<dbReference type="InterPro" id="IPR050129">
    <property type="entry name" value="Zn_alcohol_dh"/>
</dbReference>
<keyword evidence="2" id="KW-0479">Metal-binding</keyword>
<accession>A0A0N0BD22</accession>
<dbReference type="PROSITE" id="PS00059">
    <property type="entry name" value="ADH_ZINC"/>
    <property type="match status" value="1"/>
</dbReference>
<keyword evidence="7" id="KW-1185">Reference proteome</keyword>
<dbReference type="InterPro" id="IPR011032">
    <property type="entry name" value="GroES-like_sf"/>
</dbReference>
<dbReference type="OrthoDB" id="3941538at2759"/>
<dbReference type="GO" id="GO:0008270">
    <property type="term" value="F:zinc ion binding"/>
    <property type="evidence" value="ECO:0007669"/>
    <property type="project" value="InterPro"/>
</dbReference>
<dbReference type="Gene3D" id="3.40.50.720">
    <property type="entry name" value="NAD(P)-binding Rossmann-like Domain"/>
    <property type="match status" value="1"/>
</dbReference>
<dbReference type="Gene3D" id="3.90.180.10">
    <property type="entry name" value="Medium-chain alcohol dehydrogenases, catalytic domain"/>
    <property type="match status" value="2"/>
</dbReference>
<evidence type="ECO:0000259" key="5">
    <source>
        <dbReference type="SMART" id="SM00829"/>
    </source>
</evidence>
<protein>
    <submittedName>
        <fullName evidence="6">Sorbitol dehydrogenase</fullName>
    </submittedName>
</protein>
<dbReference type="STRING" id="166423.A0A0N0BD22"/>
<keyword evidence="3" id="KW-0862">Zinc</keyword>
<evidence type="ECO:0000313" key="6">
    <source>
        <dbReference type="EMBL" id="KOX69522.1"/>
    </source>
</evidence>
<dbReference type="GO" id="GO:0016491">
    <property type="term" value="F:oxidoreductase activity"/>
    <property type="evidence" value="ECO:0007669"/>
    <property type="project" value="UniProtKB-KW"/>
</dbReference>
<organism evidence="6 7">
    <name type="scientific">Melipona quadrifasciata</name>
    <dbReference type="NCBI Taxonomy" id="166423"/>
    <lineage>
        <taxon>Eukaryota</taxon>
        <taxon>Metazoa</taxon>
        <taxon>Ecdysozoa</taxon>
        <taxon>Arthropoda</taxon>
        <taxon>Hexapoda</taxon>
        <taxon>Insecta</taxon>
        <taxon>Pterygota</taxon>
        <taxon>Neoptera</taxon>
        <taxon>Endopterygota</taxon>
        <taxon>Hymenoptera</taxon>
        <taxon>Apocrita</taxon>
        <taxon>Aculeata</taxon>
        <taxon>Apoidea</taxon>
        <taxon>Anthophila</taxon>
        <taxon>Apidae</taxon>
        <taxon>Melipona</taxon>
    </lineage>
</organism>
<feature type="domain" description="Enoyl reductase (ER)" evidence="5">
    <location>
        <begin position="10"/>
        <end position="418"/>
    </location>
</feature>
<dbReference type="InterPro" id="IPR036291">
    <property type="entry name" value="NAD(P)-bd_dom_sf"/>
</dbReference>
<dbReference type="InterPro" id="IPR031640">
    <property type="entry name" value="Glu_dehyd_C"/>
</dbReference>
<evidence type="ECO:0000256" key="2">
    <source>
        <dbReference type="ARBA" id="ARBA00022723"/>
    </source>
</evidence>
<dbReference type="InterPro" id="IPR013154">
    <property type="entry name" value="ADH-like_N"/>
</dbReference>
<dbReference type="SUPFAM" id="SSF50129">
    <property type="entry name" value="GroES-like"/>
    <property type="match status" value="2"/>
</dbReference>
<dbReference type="InterPro" id="IPR020843">
    <property type="entry name" value="ER"/>
</dbReference>
<evidence type="ECO:0000313" key="7">
    <source>
        <dbReference type="Proteomes" id="UP000053105"/>
    </source>
</evidence>
<name>A0A0N0BD22_9HYME</name>
<evidence type="ECO:0000256" key="3">
    <source>
        <dbReference type="ARBA" id="ARBA00022833"/>
    </source>
</evidence>
<dbReference type="EMBL" id="KQ435888">
    <property type="protein sequence ID" value="KOX69522.1"/>
    <property type="molecule type" value="Genomic_DNA"/>
</dbReference>
<comment type="cofactor">
    <cofactor evidence="1">
        <name>Zn(2+)</name>
        <dbReference type="ChEBI" id="CHEBI:29105"/>
    </cofactor>
</comment>
<keyword evidence="4" id="KW-0560">Oxidoreductase</keyword>
<evidence type="ECO:0000256" key="4">
    <source>
        <dbReference type="ARBA" id="ARBA00023002"/>
    </source>
</evidence>
<dbReference type="SMART" id="SM00829">
    <property type="entry name" value="PKS_ER"/>
    <property type="match status" value="1"/>
</dbReference>
<dbReference type="AlphaFoldDB" id="A0A0N0BD22"/>
<dbReference type="PANTHER" id="PTHR43401:SF2">
    <property type="entry name" value="L-THREONINE 3-DEHYDROGENASE"/>
    <property type="match status" value="1"/>
</dbReference>
<dbReference type="Pfam" id="PF08240">
    <property type="entry name" value="ADH_N"/>
    <property type="match status" value="1"/>
</dbReference>
<dbReference type="SUPFAM" id="SSF51735">
    <property type="entry name" value="NAD(P)-binding Rossmann-fold domains"/>
    <property type="match status" value="1"/>
</dbReference>
<evidence type="ECO:0000256" key="1">
    <source>
        <dbReference type="ARBA" id="ARBA00001947"/>
    </source>
</evidence>
<gene>
    <name evidence="6" type="ORF">WN51_06609</name>
</gene>
<dbReference type="PANTHER" id="PTHR43401">
    <property type="entry name" value="L-THREONINE 3-DEHYDROGENASE"/>
    <property type="match status" value="1"/>
</dbReference>
<dbReference type="Pfam" id="PF16912">
    <property type="entry name" value="Glu_dehyd_C"/>
    <property type="match status" value="1"/>
</dbReference>